<dbReference type="PANTHER" id="PTHR47460">
    <property type="entry name" value="SERINE/THREONINE-PROTEIN KINASE-LIKE PROTEIN ACR4"/>
    <property type="match status" value="1"/>
</dbReference>
<dbReference type="NCBIfam" id="NF038114">
    <property type="entry name" value="rightmost"/>
    <property type="match status" value="1"/>
</dbReference>
<dbReference type="Gene3D" id="2.60.40.10">
    <property type="entry name" value="Immunoglobulins"/>
    <property type="match status" value="2"/>
</dbReference>
<evidence type="ECO:0000256" key="5">
    <source>
        <dbReference type="ARBA" id="ARBA00022989"/>
    </source>
</evidence>
<dbReference type="Gene3D" id="2.130.10.30">
    <property type="entry name" value="Regulator of chromosome condensation 1/beta-lactamase-inhibitor protein II"/>
    <property type="match status" value="3"/>
</dbReference>
<dbReference type="AlphaFoldDB" id="A0A974Y0U7"/>
<evidence type="ECO:0000313" key="14">
    <source>
        <dbReference type="EMBL" id="QSX79244.1"/>
    </source>
</evidence>
<keyword evidence="9" id="KW-0325">Glycoprotein</keyword>
<evidence type="ECO:0000256" key="12">
    <source>
        <dbReference type="SAM" id="MobiDB-lite"/>
    </source>
</evidence>
<dbReference type="PROSITE" id="PS51257">
    <property type="entry name" value="PROKAR_LIPOPROTEIN"/>
    <property type="match status" value="1"/>
</dbReference>
<sequence>MRPLPGLVLMLAGLGACATASAQVRQSGAVLEGRGGVLALASGDGHSCAIRRDGTVACWGANYAGQATPPEGRFTQLAAGMMHTCGLRDDGRLECWGNIQLQWQDEWTRYATISSNGSYVCGIRMDGHVECLGWTPDNIQTPELLSAFAAGETHACALAGNGNVRCWGDIGFGGPPPTLPGPEDRFKAIASGYRASCGLRADGTVSCWGEPLEGVPPTQGARYSAITMGRRHACGLRLDGTADCWGDSRGVPPPATDRFVALAAGAYHTCGLRSDGRLSCWGEEFQGATLPPDGVFGLGSLDAGFGYTCQTRPDGAASCWGRDGSGQTQPPQAMPWETPWRFTEIGTAFVHSCGRRDDGTTVCWGEQGGGRTLPPPGLLRMPALGYHHACALGDDGTARCWGEDTNGQATPPADVLRSLTAGLVHTCGVRDDGTATCWGYGGDDQLIPPPPTGEWDLRIASMQAHDRGNCALFTNNHASCRDLSWGGMIEAMDEVRAYSVGQSSVCWIDEHNELRCQGSGSLAYITPPAGRFVSVATGSGSACAIRSDGARVCWGDGEGTEYPILRLEPRDLPPLSIGQPVDFPVELQRSTPDYGSQAVPATIAVAEGTLPPGIVLENGRLQGTATQGGQYTVTLEGRDADGFVASSTMTLRVDDTPPVVTAQVDGPMGDNGWYVGDVSIAWSVSDDESWSSGESGCEPTVLASDSPAAGFSCTGTSAGGSVTQTVTIKRDATPPQTVIGEGPLPQTSQTTAEFDFGADEALSGVARFECSLDDAPFANCTSRLTLESLGTGPHVFAVRAVDHAGNTDPTPALHYWRVDASAPQITSSIEGELGANGWYIGDVTVRWAVQDPDSPLQAMTGCDPVTLRADTPGATFTCTARSAGGSASATVSVKRDATAPVVVAAPQAAPNANGWHRTDVVVGFACSDALSGVVACPVAQTRTAEGESTVAPVMVVDQAGNRAMSAPVTVRIDRTAPVLAPAAPASLLLNAAAAASANAIDVVSGVSTQSCSAVVTSSVGTRQVNCTATDRAGNTASGSATYRVNYGFNGFTSPVHNPPVLNVLKAGRSVPLRWRVVDANGAPVTNLTSAGVAAVAIACPAAGENRITLYGGNSAALQNLGNGYYQLDWMAATSLRNLCRRLELDLGDGVPRATQFKFN</sequence>
<proteinExistence type="predicted"/>
<evidence type="ECO:0000256" key="6">
    <source>
        <dbReference type="ARBA" id="ARBA00023136"/>
    </source>
</evidence>
<evidence type="ECO:0000256" key="10">
    <source>
        <dbReference type="ARBA" id="ARBA00047899"/>
    </source>
</evidence>
<evidence type="ECO:0000256" key="13">
    <source>
        <dbReference type="SAM" id="SignalP"/>
    </source>
</evidence>
<name>A0A974Y0U7_9GAMM</name>
<keyword evidence="6" id="KW-0472">Membrane</keyword>
<evidence type="ECO:0000256" key="2">
    <source>
        <dbReference type="ARBA" id="ARBA00012513"/>
    </source>
</evidence>
<evidence type="ECO:0000256" key="9">
    <source>
        <dbReference type="ARBA" id="ARBA00023180"/>
    </source>
</evidence>
<dbReference type="GO" id="GO:0016020">
    <property type="term" value="C:membrane"/>
    <property type="evidence" value="ECO:0007669"/>
    <property type="project" value="UniProtKB-SubCell"/>
</dbReference>
<organism evidence="14 15">
    <name type="scientific">Agrilutibacter solisilvae</name>
    <dbReference type="NCBI Taxonomy" id="2763317"/>
    <lineage>
        <taxon>Bacteria</taxon>
        <taxon>Pseudomonadati</taxon>
        <taxon>Pseudomonadota</taxon>
        <taxon>Gammaproteobacteria</taxon>
        <taxon>Lysobacterales</taxon>
        <taxon>Lysobacteraceae</taxon>
        <taxon>Agrilutibacter</taxon>
    </lineage>
</organism>
<keyword evidence="15" id="KW-1185">Reference proteome</keyword>
<evidence type="ECO:0000256" key="11">
    <source>
        <dbReference type="ARBA" id="ARBA00048679"/>
    </source>
</evidence>
<feature type="region of interest" description="Disordered" evidence="12">
    <location>
        <begin position="730"/>
        <end position="749"/>
    </location>
</feature>
<dbReference type="Pfam" id="PF13540">
    <property type="entry name" value="RCC1_2"/>
    <property type="match status" value="6"/>
</dbReference>
<dbReference type="SUPFAM" id="SSF50985">
    <property type="entry name" value="RCC1/BLIP-II"/>
    <property type="match status" value="2"/>
</dbReference>
<keyword evidence="5" id="KW-1133">Transmembrane helix</keyword>
<keyword evidence="4 13" id="KW-0732">Signal</keyword>
<evidence type="ECO:0000256" key="4">
    <source>
        <dbReference type="ARBA" id="ARBA00022729"/>
    </source>
</evidence>
<evidence type="ECO:0000256" key="3">
    <source>
        <dbReference type="ARBA" id="ARBA00022692"/>
    </source>
</evidence>
<protein>
    <recommendedName>
        <fullName evidence="2">non-specific serine/threonine protein kinase</fullName>
        <ecNumber evidence="2">2.7.11.1</ecNumber>
    </recommendedName>
</protein>
<dbReference type="InterPro" id="IPR013783">
    <property type="entry name" value="Ig-like_fold"/>
</dbReference>
<comment type="catalytic activity">
    <reaction evidence="11">
        <text>L-seryl-[protein] + ATP = O-phospho-L-seryl-[protein] + ADP + H(+)</text>
        <dbReference type="Rhea" id="RHEA:17989"/>
        <dbReference type="Rhea" id="RHEA-COMP:9863"/>
        <dbReference type="Rhea" id="RHEA-COMP:11604"/>
        <dbReference type="ChEBI" id="CHEBI:15378"/>
        <dbReference type="ChEBI" id="CHEBI:29999"/>
        <dbReference type="ChEBI" id="CHEBI:30616"/>
        <dbReference type="ChEBI" id="CHEBI:83421"/>
        <dbReference type="ChEBI" id="CHEBI:456216"/>
        <dbReference type="EC" id="2.7.11.1"/>
    </reaction>
</comment>
<dbReference type="RefSeq" id="WP_207526798.1">
    <property type="nucleotide sequence ID" value="NZ_CP071518.1"/>
</dbReference>
<keyword evidence="8" id="KW-0675">Receptor</keyword>
<accession>A0A974Y0U7</accession>
<dbReference type="Pfam" id="PF05345">
    <property type="entry name" value="He_PIG"/>
    <property type="match status" value="1"/>
</dbReference>
<keyword evidence="3" id="KW-0812">Transmembrane</keyword>
<dbReference type="KEGG" id="lsf:I8J32_004995"/>
<comment type="subcellular location">
    <subcellularLocation>
        <location evidence="1">Membrane</location>
        <topology evidence="1">Single-pass type I membrane protein</topology>
    </subcellularLocation>
</comment>
<feature type="chain" id="PRO_5037845989" description="non-specific serine/threonine protein kinase" evidence="13">
    <location>
        <begin position="23"/>
        <end position="1159"/>
    </location>
</feature>
<dbReference type="Proteomes" id="UP000639274">
    <property type="component" value="Chromosome"/>
</dbReference>
<evidence type="ECO:0000256" key="7">
    <source>
        <dbReference type="ARBA" id="ARBA00023157"/>
    </source>
</evidence>
<dbReference type="EMBL" id="CP071518">
    <property type="protein sequence ID" value="QSX79244.1"/>
    <property type="molecule type" value="Genomic_DNA"/>
</dbReference>
<gene>
    <name evidence="14" type="ORF">I8J32_004995</name>
</gene>
<feature type="signal peptide" evidence="13">
    <location>
        <begin position="1"/>
        <end position="22"/>
    </location>
</feature>
<dbReference type="InterPro" id="IPR009091">
    <property type="entry name" value="RCC1/BLIP-II"/>
</dbReference>
<comment type="catalytic activity">
    <reaction evidence="10">
        <text>L-threonyl-[protein] + ATP = O-phospho-L-threonyl-[protein] + ADP + H(+)</text>
        <dbReference type="Rhea" id="RHEA:46608"/>
        <dbReference type="Rhea" id="RHEA-COMP:11060"/>
        <dbReference type="Rhea" id="RHEA-COMP:11605"/>
        <dbReference type="ChEBI" id="CHEBI:15378"/>
        <dbReference type="ChEBI" id="CHEBI:30013"/>
        <dbReference type="ChEBI" id="CHEBI:30616"/>
        <dbReference type="ChEBI" id="CHEBI:61977"/>
        <dbReference type="ChEBI" id="CHEBI:456216"/>
        <dbReference type="EC" id="2.7.11.1"/>
    </reaction>
</comment>
<dbReference type="GO" id="GO:0004674">
    <property type="term" value="F:protein serine/threonine kinase activity"/>
    <property type="evidence" value="ECO:0007669"/>
    <property type="project" value="UniProtKB-KW"/>
</dbReference>
<reference evidence="14 15" key="1">
    <citation type="submission" date="2021-03" db="EMBL/GenBank/DDBJ databases">
        <title>Lysobacter sp. nov. isolated from soil of gangwondo yeongwol, south Korea.</title>
        <authorList>
            <person name="Kim K.R."/>
            <person name="Kim K.H."/>
            <person name="Jeon C.O."/>
        </authorList>
    </citation>
    <scope>NUCLEOTIDE SEQUENCE [LARGE SCALE GENOMIC DNA]</scope>
    <source>
        <strain evidence="14 15">R19</strain>
    </source>
</reference>
<evidence type="ECO:0000256" key="8">
    <source>
        <dbReference type="ARBA" id="ARBA00023170"/>
    </source>
</evidence>
<keyword evidence="7" id="KW-1015">Disulfide bond</keyword>
<dbReference type="EC" id="2.7.11.1" evidence="2"/>
<evidence type="ECO:0000313" key="15">
    <source>
        <dbReference type="Proteomes" id="UP000639274"/>
    </source>
</evidence>
<evidence type="ECO:0000256" key="1">
    <source>
        <dbReference type="ARBA" id="ARBA00004479"/>
    </source>
</evidence>
<dbReference type="PANTHER" id="PTHR47460:SF1">
    <property type="entry name" value="SERINE_THREONINE-PROTEIN KINASE-LIKE PROTEIN ACR4"/>
    <property type="match status" value="1"/>
</dbReference>